<evidence type="ECO:0000313" key="3">
    <source>
        <dbReference type="Proteomes" id="UP000325315"/>
    </source>
</evidence>
<keyword evidence="1" id="KW-1133">Transmembrane helix</keyword>
<comment type="caution">
    <text evidence="2">The sequence shown here is derived from an EMBL/GenBank/DDBJ whole genome shotgun (WGS) entry which is preliminary data.</text>
</comment>
<sequence>MWEVFIMLSDWCVNILEIFMMVNVGLIGCVLQMRFNRSFCAKLHENITDKNLLVESTKFDVQVTNPLGQNVIVNLICHKFLL</sequence>
<dbReference type="Proteomes" id="UP000325315">
    <property type="component" value="Unassembled WGS sequence"/>
</dbReference>
<proteinExistence type="predicted"/>
<dbReference type="EMBL" id="SMMG02000002">
    <property type="protein sequence ID" value="KAA3483724.1"/>
    <property type="molecule type" value="Genomic_DNA"/>
</dbReference>
<accession>A0A5B6WR79</accession>
<name>A0A5B6WR79_9ROSI</name>
<keyword evidence="3" id="KW-1185">Reference proteome</keyword>
<organism evidence="2 3">
    <name type="scientific">Gossypium australe</name>
    <dbReference type="NCBI Taxonomy" id="47621"/>
    <lineage>
        <taxon>Eukaryota</taxon>
        <taxon>Viridiplantae</taxon>
        <taxon>Streptophyta</taxon>
        <taxon>Embryophyta</taxon>
        <taxon>Tracheophyta</taxon>
        <taxon>Spermatophyta</taxon>
        <taxon>Magnoliopsida</taxon>
        <taxon>eudicotyledons</taxon>
        <taxon>Gunneridae</taxon>
        <taxon>Pentapetalae</taxon>
        <taxon>rosids</taxon>
        <taxon>malvids</taxon>
        <taxon>Malvales</taxon>
        <taxon>Malvaceae</taxon>
        <taxon>Malvoideae</taxon>
        <taxon>Gossypium</taxon>
    </lineage>
</organism>
<keyword evidence="1" id="KW-0812">Transmembrane</keyword>
<reference evidence="3" key="1">
    <citation type="journal article" date="2019" name="Plant Biotechnol. J.">
        <title>Genome sequencing of the Australian wild diploid species Gossypium australe highlights disease resistance and delayed gland morphogenesis.</title>
        <authorList>
            <person name="Cai Y."/>
            <person name="Cai X."/>
            <person name="Wang Q."/>
            <person name="Wang P."/>
            <person name="Zhang Y."/>
            <person name="Cai C."/>
            <person name="Xu Y."/>
            <person name="Wang K."/>
            <person name="Zhou Z."/>
            <person name="Wang C."/>
            <person name="Geng S."/>
            <person name="Li B."/>
            <person name="Dong Q."/>
            <person name="Hou Y."/>
            <person name="Wang H."/>
            <person name="Ai P."/>
            <person name="Liu Z."/>
            <person name="Yi F."/>
            <person name="Sun M."/>
            <person name="An G."/>
            <person name="Cheng J."/>
            <person name="Zhang Y."/>
            <person name="Shi Q."/>
            <person name="Xie Y."/>
            <person name="Shi X."/>
            <person name="Chang Y."/>
            <person name="Huang F."/>
            <person name="Chen Y."/>
            <person name="Hong S."/>
            <person name="Mi L."/>
            <person name="Sun Q."/>
            <person name="Zhang L."/>
            <person name="Zhou B."/>
            <person name="Peng R."/>
            <person name="Zhang X."/>
            <person name="Liu F."/>
        </authorList>
    </citation>
    <scope>NUCLEOTIDE SEQUENCE [LARGE SCALE GENOMIC DNA]</scope>
    <source>
        <strain evidence="3">cv. PA1801</strain>
    </source>
</reference>
<evidence type="ECO:0000256" key="1">
    <source>
        <dbReference type="SAM" id="Phobius"/>
    </source>
</evidence>
<keyword evidence="1" id="KW-0472">Membrane</keyword>
<gene>
    <name evidence="2" type="ORF">EPI10_005872</name>
</gene>
<protein>
    <submittedName>
        <fullName evidence="2">Uncharacterized protein</fullName>
    </submittedName>
</protein>
<dbReference type="AlphaFoldDB" id="A0A5B6WR79"/>
<evidence type="ECO:0000313" key="2">
    <source>
        <dbReference type="EMBL" id="KAA3483724.1"/>
    </source>
</evidence>
<feature type="transmembrane region" description="Helical" evidence="1">
    <location>
        <begin position="6"/>
        <end position="31"/>
    </location>
</feature>